<evidence type="ECO:0000256" key="2">
    <source>
        <dbReference type="ARBA" id="ARBA00001946"/>
    </source>
</evidence>
<dbReference type="Pfam" id="PF20750">
    <property type="entry name" value="PAP_NTPase"/>
    <property type="match status" value="1"/>
</dbReference>
<evidence type="ECO:0000259" key="14">
    <source>
        <dbReference type="Pfam" id="PF20750"/>
    </source>
</evidence>
<sequence>MDFSNELINFIKELAPRMSSQEINNELKKAHGRIDYDPNLMHHQCNKSQLLSFIETESLQAIEENQQKSKEIQAYLGDIVKKWSQQCAKEKRINEDHLKYCSAVLLPYGSVLLGVADSKSDIDLICIAPEFIDRREQFFNGLFYLLSNEQGMEQINKIESTSNPIIKMIYKGFHIDINFAQLNSDRVPENIDENLDELRRNLLQSEDKSMYALNGRKNGILISKSMPDHSQFVQALKIIKQWAKKRKVSSNIIGYLGGISWAILMAKICQLFPRVDVCQTVSLFFQIYSQWNWKIPVVIDESDPEIETFKTLCWKRDEDKRNDKIMQIITPAYPFFNTTFKVNKITFQTIYHEFQVGAQKLGDWNEVLKPFDFFDCFQYFVAISIVSKSSENFHKWTGFCEAQLPKLLKLVGHNEATYDTESFELRITPDGEENLERDYAKSLTYFLGIKKLKPEAWPLFLRIPITQFAIELNQRKLQNFKNEDEFNMKIYIANVTDIDQLRGKLSPRMYDDEYSIVKKIKTNPEDKNGSAYLVKRISSIQSSGINQDVLNDMF</sequence>
<dbReference type="GO" id="GO:0006397">
    <property type="term" value="P:mRNA processing"/>
    <property type="evidence" value="ECO:0007669"/>
    <property type="project" value="UniProtKB-KW"/>
</dbReference>
<reference evidence="15" key="1">
    <citation type="submission" date="2021-01" db="EMBL/GenBank/DDBJ databases">
        <authorList>
            <consortium name="Genoscope - CEA"/>
            <person name="William W."/>
        </authorList>
    </citation>
    <scope>NUCLEOTIDE SEQUENCE</scope>
</reference>
<keyword evidence="16" id="KW-1185">Reference proteome</keyword>
<keyword evidence="9" id="KW-0547">Nucleotide-binding</keyword>
<dbReference type="InterPro" id="IPR048840">
    <property type="entry name" value="PolA_pol_NTPase"/>
</dbReference>
<comment type="subcellular location">
    <subcellularLocation>
        <location evidence="3">Nucleus</location>
    </subcellularLocation>
</comment>
<dbReference type="PANTHER" id="PTHR10682">
    <property type="entry name" value="POLY A POLYMERASE"/>
    <property type="match status" value="1"/>
</dbReference>
<feature type="domain" description="Poly(A) polymerase nucleotidyltransferase" evidence="14">
    <location>
        <begin position="47"/>
        <end position="215"/>
    </location>
</feature>
<dbReference type="GO" id="GO:0005634">
    <property type="term" value="C:nucleus"/>
    <property type="evidence" value="ECO:0007669"/>
    <property type="project" value="UniProtKB-SubCell"/>
</dbReference>
<keyword evidence="11" id="KW-0460">Magnesium</keyword>
<organism evidence="15 16">
    <name type="scientific">Paramecium primaurelia</name>
    <dbReference type="NCBI Taxonomy" id="5886"/>
    <lineage>
        <taxon>Eukaryota</taxon>
        <taxon>Sar</taxon>
        <taxon>Alveolata</taxon>
        <taxon>Ciliophora</taxon>
        <taxon>Intramacronucleata</taxon>
        <taxon>Oligohymenophorea</taxon>
        <taxon>Peniculida</taxon>
        <taxon>Parameciidae</taxon>
        <taxon>Paramecium</taxon>
    </lineage>
</organism>
<dbReference type="EMBL" id="CAJJDM010000057">
    <property type="protein sequence ID" value="CAD8076463.1"/>
    <property type="molecule type" value="Genomic_DNA"/>
</dbReference>
<evidence type="ECO:0000256" key="1">
    <source>
        <dbReference type="ARBA" id="ARBA00001936"/>
    </source>
</evidence>
<dbReference type="GO" id="GO:0046872">
    <property type="term" value="F:metal ion binding"/>
    <property type="evidence" value="ECO:0007669"/>
    <property type="project" value="UniProtKB-KW"/>
</dbReference>
<keyword evidence="6" id="KW-0507">mRNA processing</keyword>
<evidence type="ECO:0000256" key="9">
    <source>
        <dbReference type="ARBA" id="ARBA00022741"/>
    </source>
</evidence>
<name>A0A8S1MFI7_PARPR</name>
<dbReference type="CDD" id="cd05402">
    <property type="entry name" value="NT_PAP_TUTase"/>
    <property type="match status" value="1"/>
</dbReference>
<keyword evidence="8" id="KW-0479">Metal-binding</keyword>
<comment type="cofactor">
    <cofactor evidence="1">
        <name>Mn(2+)</name>
        <dbReference type="ChEBI" id="CHEBI:29035"/>
    </cofactor>
</comment>
<gene>
    <name evidence="15" type="ORF">PPRIM_AZ9-3.1.T0560138</name>
</gene>
<dbReference type="PANTHER" id="PTHR10682:SF10">
    <property type="entry name" value="POLYNUCLEOTIDE ADENYLYLTRANSFERASE"/>
    <property type="match status" value="1"/>
</dbReference>
<comment type="caution">
    <text evidence="15">The sequence shown here is derived from an EMBL/GenBank/DDBJ whole genome shotgun (WGS) entry which is preliminary data.</text>
</comment>
<protein>
    <recommendedName>
        <fullName evidence="5">polynucleotide adenylyltransferase</fullName>
        <ecNumber evidence="5">2.7.7.19</ecNumber>
    </recommendedName>
</protein>
<dbReference type="OMA" id="FEIDMAY"/>
<evidence type="ECO:0000313" key="15">
    <source>
        <dbReference type="EMBL" id="CAD8076463.1"/>
    </source>
</evidence>
<evidence type="ECO:0000256" key="10">
    <source>
        <dbReference type="ARBA" id="ARBA00022840"/>
    </source>
</evidence>
<keyword evidence="7" id="KW-0808">Transferase</keyword>
<dbReference type="AlphaFoldDB" id="A0A8S1MFI7"/>
<dbReference type="GO" id="GO:1990817">
    <property type="term" value="F:poly(A) RNA polymerase activity"/>
    <property type="evidence" value="ECO:0007669"/>
    <property type="project" value="UniProtKB-EC"/>
</dbReference>
<evidence type="ECO:0000256" key="4">
    <source>
        <dbReference type="ARBA" id="ARBA00010912"/>
    </source>
</evidence>
<dbReference type="Pfam" id="PF04928">
    <property type="entry name" value="PAP_central"/>
    <property type="match status" value="1"/>
</dbReference>
<dbReference type="Proteomes" id="UP000688137">
    <property type="component" value="Unassembled WGS sequence"/>
</dbReference>
<evidence type="ECO:0000256" key="11">
    <source>
        <dbReference type="ARBA" id="ARBA00022842"/>
    </source>
</evidence>
<accession>A0A8S1MFI7</accession>
<evidence type="ECO:0000256" key="12">
    <source>
        <dbReference type="ARBA" id="ARBA00023242"/>
    </source>
</evidence>
<evidence type="ECO:0000259" key="13">
    <source>
        <dbReference type="Pfam" id="PF04928"/>
    </source>
</evidence>
<keyword evidence="12" id="KW-0539">Nucleus</keyword>
<keyword evidence="10" id="KW-0067">ATP-binding</keyword>
<dbReference type="FunFam" id="3.30.460.10:FF:000027">
    <property type="entry name" value="Poly(A) polymerase PAP"/>
    <property type="match status" value="1"/>
</dbReference>
<comment type="cofactor">
    <cofactor evidence="2">
        <name>Mg(2+)</name>
        <dbReference type="ChEBI" id="CHEBI:18420"/>
    </cofactor>
</comment>
<evidence type="ECO:0000256" key="8">
    <source>
        <dbReference type="ARBA" id="ARBA00022723"/>
    </source>
</evidence>
<evidence type="ECO:0000313" key="16">
    <source>
        <dbReference type="Proteomes" id="UP000688137"/>
    </source>
</evidence>
<dbReference type="GO" id="GO:0005524">
    <property type="term" value="F:ATP binding"/>
    <property type="evidence" value="ECO:0007669"/>
    <property type="project" value="UniProtKB-KW"/>
</dbReference>
<evidence type="ECO:0000256" key="6">
    <source>
        <dbReference type="ARBA" id="ARBA00022664"/>
    </source>
</evidence>
<comment type="similarity">
    <text evidence="4">Belongs to the poly(A) polymerase family.</text>
</comment>
<dbReference type="EC" id="2.7.7.19" evidence="5"/>
<feature type="domain" description="Poly(A) polymerase central" evidence="13">
    <location>
        <begin position="232"/>
        <end position="359"/>
    </location>
</feature>
<proteinExistence type="inferred from homology"/>
<evidence type="ECO:0000256" key="3">
    <source>
        <dbReference type="ARBA" id="ARBA00004123"/>
    </source>
</evidence>
<evidence type="ECO:0000256" key="7">
    <source>
        <dbReference type="ARBA" id="ARBA00022679"/>
    </source>
</evidence>
<dbReference type="InterPro" id="IPR007012">
    <property type="entry name" value="PolA_pol_cen_dom"/>
</dbReference>
<evidence type="ECO:0000256" key="5">
    <source>
        <dbReference type="ARBA" id="ARBA00012388"/>
    </source>
</evidence>